<comment type="similarity">
    <text evidence="3">Belongs to the TTC4 family.</text>
</comment>
<dbReference type="Pfam" id="PF18972">
    <property type="entry name" value="Wheel"/>
    <property type="match status" value="1"/>
</dbReference>
<evidence type="ECO:0000256" key="4">
    <source>
        <dbReference type="SAM" id="MobiDB-lite"/>
    </source>
</evidence>
<dbReference type="GO" id="GO:0005634">
    <property type="term" value="C:nucleus"/>
    <property type="evidence" value="ECO:0007669"/>
    <property type="project" value="TreeGrafter"/>
</dbReference>
<dbReference type="Proteomes" id="UP000813385">
    <property type="component" value="Unassembled WGS sequence"/>
</dbReference>
<dbReference type="CDD" id="cd21381">
    <property type="entry name" value="CTWD_TTC4"/>
    <property type="match status" value="1"/>
</dbReference>
<dbReference type="GO" id="GO:0005829">
    <property type="term" value="C:cytosol"/>
    <property type="evidence" value="ECO:0007669"/>
    <property type="project" value="TreeGrafter"/>
</dbReference>
<sequence>MDFDQLMERALLEKQKSLSPNGETLAPGTAGPADMPRQTIDELVADLRTSPLFMNELDPDSEQVQALQALAFEGTPLENSLSFKDQGNECFTARRHADAREFYTKGIDLLAPLERKRRKGEKTTHMEPVEGDDEREVEVEDDDDEVAKQRATLEALYVNRAACALELKNHRACWLDCAQALLINPRNVKAYYRSSRALLSVGRLAEADDAAKRGITIDPSNKPLQAVARDVATALEAADRKRRATEEREASERRKKATLEAALKARNVRTRSTGAPPEMGDARVRLVPDEEDPRSSLAVPVVLMYPNDMETDFIQAFGEADAIGDHLSYVFPLPWDTKGRYTPAGVECFVETAAGGLVKWGKKLSLLKVLSSGSVEIVDDVLKVFVLPAAEAAAWVTEFKTKKAAVKK</sequence>
<protein>
    <recommendedName>
        <fullName evidence="5">Cns1/TTC4 wheel domain-containing protein</fullName>
    </recommendedName>
</protein>
<evidence type="ECO:0000313" key="6">
    <source>
        <dbReference type="EMBL" id="KAH7375158.1"/>
    </source>
</evidence>
<evidence type="ECO:0000313" key="7">
    <source>
        <dbReference type="Proteomes" id="UP000813385"/>
    </source>
</evidence>
<feature type="region of interest" description="Disordered" evidence="4">
    <location>
        <begin position="12"/>
        <end position="36"/>
    </location>
</feature>
<name>A0A8K0TMU7_9PEZI</name>
<dbReference type="Gene3D" id="1.25.40.10">
    <property type="entry name" value="Tetratricopeptide repeat domain"/>
    <property type="match status" value="1"/>
</dbReference>
<evidence type="ECO:0000259" key="5">
    <source>
        <dbReference type="Pfam" id="PF18972"/>
    </source>
</evidence>
<evidence type="ECO:0000256" key="2">
    <source>
        <dbReference type="ARBA" id="ARBA00022803"/>
    </source>
</evidence>
<keyword evidence="7" id="KW-1185">Reference proteome</keyword>
<dbReference type="GO" id="GO:0006457">
    <property type="term" value="P:protein folding"/>
    <property type="evidence" value="ECO:0007669"/>
    <property type="project" value="TreeGrafter"/>
</dbReference>
<gene>
    <name evidence="6" type="ORF">B0T11DRAFT_269817</name>
</gene>
<proteinExistence type="inferred from homology"/>
<dbReference type="InterPro" id="IPR019734">
    <property type="entry name" value="TPR_rpt"/>
</dbReference>
<dbReference type="SMART" id="SM00028">
    <property type="entry name" value="TPR"/>
    <property type="match status" value="3"/>
</dbReference>
<evidence type="ECO:0000256" key="1">
    <source>
        <dbReference type="ARBA" id="ARBA00022737"/>
    </source>
</evidence>
<accession>A0A8K0TMU7</accession>
<dbReference type="GO" id="GO:0030544">
    <property type="term" value="F:Hsp70 protein binding"/>
    <property type="evidence" value="ECO:0007669"/>
    <property type="project" value="TreeGrafter"/>
</dbReference>
<dbReference type="PANTHER" id="PTHR46035:SF1">
    <property type="entry name" value="TETRATRICOPEPTIDE REPEAT PROTEIN 4"/>
    <property type="match status" value="1"/>
</dbReference>
<comment type="caution">
    <text evidence="6">The sequence shown here is derived from an EMBL/GenBank/DDBJ whole genome shotgun (WGS) entry which is preliminary data.</text>
</comment>
<dbReference type="PANTHER" id="PTHR46035">
    <property type="entry name" value="TETRATRICOPEPTIDE REPEAT PROTEIN 4"/>
    <property type="match status" value="1"/>
</dbReference>
<feature type="region of interest" description="Disordered" evidence="4">
    <location>
        <begin position="237"/>
        <end position="256"/>
    </location>
</feature>
<keyword evidence="1" id="KW-0677">Repeat</keyword>
<keyword evidence="2" id="KW-0802">TPR repeat</keyword>
<dbReference type="InterPro" id="IPR011990">
    <property type="entry name" value="TPR-like_helical_dom_sf"/>
</dbReference>
<dbReference type="GO" id="GO:0051879">
    <property type="term" value="F:Hsp90 protein binding"/>
    <property type="evidence" value="ECO:0007669"/>
    <property type="project" value="InterPro"/>
</dbReference>
<feature type="compositionally biased region" description="Acidic residues" evidence="4">
    <location>
        <begin position="129"/>
        <end position="142"/>
    </location>
</feature>
<dbReference type="InterPro" id="IPR044059">
    <property type="entry name" value="Csn1/TTC4_wheel"/>
</dbReference>
<evidence type="ECO:0000256" key="3">
    <source>
        <dbReference type="ARBA" id="ARBA00023602"/>
    </source>
</evidence>
<dbReference type="AlphaFoldDB" id="A0A8K0TMU7"/>
<dbReference type="SUPFAM" id="SSF48452">
    <property type="entry name" value="TPR-like"/>
    <property type="match status" value="1"/>
</dbReference>
<feature type="domain" description="Cns1/TTC4 wheel" evidence="5">
    <location>
        <begin position="289"/>
        <end position="399"/>
    </location>
</feature>
<organism evidence="6 7">
    <name type="scientific">Plectosphaerella cucumerina</name>
    <dbReference type="NCBI Taxonomy" id="40658"/>
    <lineage>
        <taxon>Eukaryota</taxon>
        <taxon>Fungi</taxon>
        <taxon>Dikarya</taxon>
        <taxon>Ascomycota</taxon>
        <taxon>Pezizomycotina</taxon>
        <taxon>Sordariomycetes</taxon>
        <taxon>Hypocreomycetidae</taxon>
        <taxon>Glomerellales</taxon>
        <taxon>Plectosphaerellaceae</taxon>
        <taxon>Plectosphaerella</taxon>
    </lineage>
</organism>
<feature type="region of interest" description="Disordered" evidence="4">
    <location>
        <begin position="118"/>
        <end position="142"/>
    </location>
</feature>
<reference evidence="6" key="1">
    <citation type="journal article" date="2021" name="Nat. Commun.">
        <title>Genetic determinants of endophytism in the Arabidopsis root mycobiome.</title>
        <authorList>
            <person name="Mesny F."/>
            <person name="Miyauchi S."/>
            <person name="Thiergart T."/>
            <person name="Pickel B."/>
            <person name="Atanasova L."/>
            <person name="Karlsson M."/>
            <person name="Huettel B."/>
            <person name="Barry K.W."/>
            <person name="Haridas S."/>
            <person name="Chen C."/>
            <person name="Bauer D."/>
            <person name="Andreopoulos W."/>
            <person name="Pangilinan J."/>
            <person name="LaButti K."/>
            <person name="Riley R."/>
            <person name="Lipzen A."/>
            <person name="Clum A."/>
            <person name="Drula E."/>
            <person name="Henrissat B."/>
            <person name="Kohler A."/>
            <person name="Grigoriev I.V."/>
            <person name="Martin F.M."/>
            <person name="Hacquard S."/>
        </authorList>
    </citation>
    <scope>NUCLEOTIDE SEQUENCE</scope>
    <source>
        <strain evidence="6">MPI-CAGE-AT-0016</strain>
    </source>
</reference>
<dbReference type="OrthoDB" id="420195at2759"/>
<dbReference type="EMBL" id="JAGPXD010000001">
    <property type="protein sequence ID" value="KAH7375158.1"/>
    <property type="molecule type" value="Genomic_DNA"/>
</dbReference>